<evidence type="ECO:0000256" key="4">
    <source>
        <dbReference type="ARBA" id="ARBA00023004"/>
    </source>
</evidence>
<accession>A0A6A6IPZ3</accession>
<dbReference type="RefSeq" id="XP_033687618.1">
    <property type="nucleotide sequence ID" value="XM_033834789.1"/>
</dbReference>
<comment type="similarity">
    <text evidence="1">Belongs to the cytochrome P450 family.</text>
</comment>
<protein>
    <submittedName>
        <fullName evidence="6">Cytochrome P450</fullName>
    </submittedName>
</protein>
<evidence type="ECO:0000256" key="1">
    <source>
        <dbReference type="ARBA" id="ARBA00010617"/>
    </source>
</evidence>
<dbReference type="Proteomes" id="UP000800094">
    <property type="component" value="Unassembled WGS sequence"/>
</dbReference>
<dbReference type="EMBL" id="ML987192">
    <property type="protein sequence ID" value="KAF2252614.1"/>
    <property type="molecule type" value="Genomic_DNA"/>
</dbReference>
<dbReference type="SUPFAM" id="SSF48264">
    <property type="entry name" value="Cytochrome P450"/>
    <property type="match status" value="1"/>
</dbReference>
<dbReference type="GO" id="GO:0016705">
    <property type="term" value="F:oxidoreductase activity, acting on paired donors, with incorporation or reduction of molecular oxygen"/>
    <property type="evidence" value="ECO:0007669"/>
    <property type="project" value="InterPro"/>
</dbReference>
<name>A0A6A6IPZ3_9PLEO</name>
<organism evidence="6 7">
    <name type="scientific">Trematosphaeria pertusa</name>
    <dbReference type="NCBI Taxonomy" id="390896"/>
    <lineage>
        <taxon>Eukaryota</taxon>
        <taxon>Fungi</taxon>
        <taxon>Dikarya</taxon>
        <taxon>Ascomycota</taxon>
        <taxon>Pezizomycotina</taxon>
        <taxon>Dothideomycetes</taxon>
        <taxon>Pleosporomycetidae</taxon>
        <taxon>Pleosporales</taxon>
        <taxon>Massarineae</taxon>
        <taxon>Trematosphaeriaceae</taxon>
        <taxon>Trematosphaeria</taxon>
    </lineage>
</organism>
<keyword evidence="7" id="KW-1185">Reference proteome</keyword>
<sequence length="432" mass="48614">MPDSYAVPRSSGKSRSLSSPIDFYVHVLRHFFGMHERAIATYKADNSGPFAKHFPGSNVMDKNRIDHLTHEGFKRAFSRPGLAPMTQRYMSILEPKIDGLAFSTEWTDVPDLLQFFRMVYGAALLEVVFGPSLTRVNPTFLQDVWQFDDSVPLLARLIPSLLFPEPYRFKRWCAYAREIFSECCVSEDGDGDPYWSSALIRYHQRMYLQADGYDDDDALAAADLGLVWGTLGKAIPTTMLSVYHVFKDASLLQRVRHNLEDTYGDVPVSEIDPSQLVQDPLLPSIQAETLRLYVNVCVMLSSPYADVSLSRWWMPKGTVGLVGSGITHKDERFWNTKDGVHPVSSFWADRFITDPADPSSGPTRDSALRHNHNKDGKPSFSLRGLEASWMPYGGETGGNAICPGRLLAKRVTLFTIALMTRKFDIEILNDSI</sequence>
<dbReference type="OrthoDB" id="1470350at2759"/>
<dbReference type="AlphaFoldDB" id="A0A6A6IPZ3"/>
<proteinExistence type="inferred from homology"/>
<gene>
    <name evidence="6" type="ORF">BU26DRAFT_591118</name>
</gene>
<evidence type="ECO:0000256" key="2">
    <source>
        <dbReference type="ARBA" id="ARBA00022617"/>
    </source>
</evidence>
<evidence type="ECO:0000256" key="5">
    <source>
        <dbReference type="SAM" id="MobiDB-lite"/>
    </source>
</evidence>
<evidence type="ECO:0000313" key="6">
    <source>
        <dbReference type="EMBL" id="KAF2252614.1"/>
    </source>
</evidence>
<reference evidence="6" key="1">
    <citation type="journal article" date="2020" name="Stud. Mycol.">
        <title>101 Dothideomycetes genomes: a test case for predicting lifestyles and emergence of pathogens.</title>
        <authorList>
            <person name="Haridas S."/>
            <person name="Albert R."/>
            <person name="Binder M."/>
            <person name="Bloem J."/>
            <person name="Labutti K."/>
            <person name="Salamov A."/>
            <person name="Andreopoulos B."/>
            <person name="Baker S."/>
            <person name="Barry K."/>
            <person name="Bills G."/>
            <person name="Bluhm B."/>
            <person name="Cannon C."/>
            <person name="Castanera R."/>
            <person name="Culley D."/>
            <person name="Daum C."/>
            <person name="Ezra D."/>
            <person name="Gonzalez J."/>
            <person name="Henrissat B."/>
            <person name="Kuo A."/>
            <person name="Liang C."/>
            <person name="Lipzen A."/>
            <person name="Lutzoni F."/>
            <person name="Magnuson J."/>
            <person name="Mondo S."/>
            <person name="Nolan M."/>
            <person name="Ohm R."/>
            <person name="Pangilinan J."/>
            <person name="Park H.-J."/>
            <person name="Ramirez L."/>
            <person name="Alfaro M."/>
            <person name="Sun H."/>
            <person name="Tritt A."/>
            <person name="Yoshinaga Y."/>
            <person name="Zwiers L.-H."/>
            <person name="Turgeon B."/>
            <person name="Goodwin S."/>
            <person name="Spatafora J."/>
            <person name="Crous P."/>
            <person name="Grigoriev I."/>
        </authorList>
    </citation>
    <scope>NUCLEOTIDE SEQUENCE</scope>
    <source>
        <strain evidence="6">CBS 122368</strain>
    </source>
</reference>
<dbReference type="PANTHER" id="PTHR24304:SF2">
    <property type="entry name" value="24-HYDROXYCHOLESTEROL 7-ALPHA-HYDROXYLASE"/>
    <property type="match status" value="1"/>
</dbReference>
<feature type="region of interest" description="Disordered" evidence="5">
    <location>
        <begin position="356"/>
        <end position="378"/>
    </location>
</feature>
<keyword evidence="4" id="KW-0408">Iron</keyword>
<keyword evidence="3" id="KW-0479">Metal-binding</keyword>
<keyword evidence="2" id="KW-0349">Heme</keyword>
<evidence type="ECO:0000256" key="3">
    <source>
        <dbReference type="ARBA" id="ARBA00022723"/>
    </source>
</evidence>
<dbReference type="GO" id="GO:0008395">
    <property type="term" value="F:steroid hydroxylase activity"/>
    <property type="evidence" value="ECO:0007669"/>
    <property type="project" value="TreeGrafter"/>
</dbReference>
<dbReference type="InterPro" id="IPR036396">
    <property type="entry name" value="Cyt_P450_sf"/>
</dbReference>
<dbReference type="InterPro" id="IPR050529">
    <property type="entry name" value="CYP450_sterol_14alpha_dmase"/>
</dbReference>
<evidence type="ECO:0000313" key="7">
    <source>
        <dbReference type="Proteomes" id="UP000800094"/>
    </source>
</evidence>
<dbReference type="GO" id="GO:0020037">
    <property type="term" value="F:heme binding"/>
    <property type="evidence" value="ECO:0007669"/>
    <property type="project" value="InterPro"/>
</dbReference>
<dbReference type="GeneID" id="54588119"/>
<dbReference type="PANTHER" id="PTHR24304">
    <property type="entry name" value="CYTOCHROME P450 FAMILY 7"/>
    <property type="match status" value="1"/>
</dbReference>
<dbReference type="GO" id="GO:0005506">
    <property type="term" value="F:iron ion binding"/>
    <property type="evidence" value="ECO:0007669"/>
    <property type="project" value="InterPro"/>
</dbReference>
<dbReference type="Gene3D" id="1.10.630.10">
    <property type="entry name" value="Cytochrome P450"/>
    <property type="match status" value="1"/>
</dbReference>